<evidence type="ECO:0000256" key="3">
    <source>
        <dbReference type="ARBA" id="ARBA00007931"/>
    </source>
</evidence>
<feature type="transmembrane region" description="Helical" evidence="7">
    <location>
        <begin position="128"/>
        <end position="149"/>
    </location>
</feature>
<keyword evidence="4 7" id="KW-0812">Transmembrane</keyword>
<accession>A0A1H0LZE7</accession>
<keyword evidence="6 7" id="KW-0472">Membrane</keyword>
<evidence type="ECO:0000256" key="7">
    <source>
        <dbReference type="SAM" id="Phobius"/>
    </source>
</evidence>
<comment type="subcellular location">
    <subcellularLocation>
        <location evidence="2">Membrane</location>
        <topology evidence="2">Multi-pass membrane protein</topology>
    </subcellularLocation>
</comment>
<evidence type="ECO:0000256" key="4">
    <source>
        <dbReference type="ARBA" id="ARBA00022692"/>
    </source>
</evidence>
<sequence length="326" mass="38124">MRKLYSPFFLTILGLSFLLLLFPTARKDVMVSYFSIMVANVFHELGHLIVGYLNGIKPSYLIVGFIKFDFENGFRVRFNDNWMYYGGIYRYKVTNYPERAILKLLVGGPLFSLIGSLVLFLKLDILTVFGYCSFLLFLITALPLNFFGLCNDGFKSYKLLVRDNLFLLYQNVSNQLLQEYSDETFDEVSKVCSILESQNVPDYMINTFLLYLIYAWLLQGEVAQVRNLYQRLTEMEPSNQFNRNYYYCLLVTLESLMYKRMSRDLFAKVNLDKLDKISQKRLRYLSCLYLERGQGISESKLVFQEVLALYNKPNSILVQAEQCFLA</sequence>
<feature type="domain" description="Peptidase M50" evidence="8">
    <location>
        <begin position="34"/>
        <end position="175"/>
    </location>
</feature>
<keyword evidence="5 7" id="KW-1133">Transmembrane helix</keyword>
<feature type="transmembrane region" description="Helical" evidence="7">
    <location>
        <begin position="100"/>
        <end position="121"/>
    </location>
</feature>
<comment type="similarity">
    <text evidence="3">Belongs to the peptidase M50B family.</text>
</comment>
<feature type="transmembrane region" description="Helical" evidence="7">
    <location>
        <begin position="203"/>
        <end position="222"/>
    </location>
</feature>
<organism evidence="9 10">
    <name type="scientific">Streptococcus equinus</name>
    <name type="common">Streptococcus bovis</name>
    <dbReference type="NCBI Taxonomy" id="1335"/>
    <lineage>
        <taxon>Bacteria</taxon>
        <taxon>Bacillati</taxon>
        <taxon>Bacillota</taxon>
        <taxon>Bacilli</taxon>
        <taxon>Lactobacillales</taxon>
        <taxon>Streptococcaceae</taxon>
        <taxon>Streptococcus</taxon>
    </lineage>
</organism>
<name>A0A1H0LZE7_STREI</name>
<evidence type="ECO:0000256" key="6">
    <source>
        <dbReference type="ARBA" id="ARBA00023136"/>
    </source>
</evidence>
<evidence type="ECO:0000313" key="9">
    <source>
        <dbReference type="EMBL" id="SDO73484.1"/>
    </source>
</evidence>
<dbReference type="Proteomes" id="UP000183816">
    <property type="component" value="Unassembled WGS sequence"/>
</dbReference>
<evidence type="ECO:0000259" key="8">
    <source>
        <dbReference type="Pfam" id="PF02163"/>
    </source>
</evidence>
<evidence type="ECO:0000313" key="10">
    <source>
        <dbReference type="Proteomes" id="UP000183816"/>
    </source>
</evidence>
<dbReference type="GO" id="GO:0006508">
    <property type="term" value="P:proteolysis"/>
    <property type="evidence" value="ECO:0007669"/>
    <property type="project" value="InterPro"/>
</dbReference>
<reference evidence="9 10" key="1">
    <citation type="submission" date="2016-10" db="EMBL/GenBank/DDBJ databases">
        <authorList>
            <person name="de Groot N.N."/>
        </authorList>
    </citation>
    <scope>NUCLEOTIDE SEQUENCE [LARGE SCALE GENOMIC DNA]</scope>
    <source>
        <strain evidence="9 10">Sb04</strain>
    </source>
</reference>
<gene>
    <name evidence="9" type="ORF">SAMN05216347_102140</name>
</gene>
<dbReference type="RefSeq" id="WP_200795909.1">
    <property type="nucleotide sequence ID" value="NZ_FNJK01000002.1"/>
</dbReference>
<comment type="cofactor">
    <cofactor evidence="1">
        <name>Zn(2+)</name>
        <dbReference type="ChEBI" id="CHEBI:29105"/>
    </cofactor>
</comment>
<dbReference type="AlphaFoldDB" id="A0A1H0LZE7"/>
<evidence type="ECO:0000256" key="1">
    <source>
        <dbReference type="ARBA" id="ARBA00001947"/>
    </source>
</evidence>
<dbReference type="EMBL" id="FNJK01000002">
    <property type="protein sequence ID" value="SDO73484.1"/>
    <property type="molecule type" value="Genomic_DNA"/>
</dbReference>
<dbReference type="Pfam" id="PF02163">
    <property type="entry name" value="Peptidase_M50"/>
    <property type="match status" value="1"/>
</dbReference>
<evidence type="ECO:0000256" key="2">
    <source>
        <dbReference type="ARBA" id="ARBA00004141"/>
    </source>
</evidence>
<protein>
    <recommendedName>
        <fullName evidence="8">Peptidase M50 domain-containing protein</fullName>
    </recommendedName>
</protein>
<dbReference type="InterPro" id="IPR008915">
    <property type="entry name" value="Peptidase_M50"/>
</dbReference>
<proteinExistence type="inferred from homology"/>
<dbReference type="GO" id="GO:0016020">
    <property type="term" value="C:membrane"/>
    <property type="evidence" value="ECO:0007669"/>
    <property type="project" value="UniProtKB-SubCell"/>
</dbReference>
<evidence type="ECO:0000256" key="5">
    <source>
        <dbReference type="ARBA" id="ARBA00022989"/>
    </source>
</evidence>